<protein>
    <recommendedName>
        <fullName evidence="3">DUF4363 family protein</fullName>
    </recommendedName>
</protein>
<dbReference type="RefSeq" id="WP_307321288.1">
    <property type="nucleotide sequence ID" value="NZ_JAUSUG010000001.1"/>
</dbReference>
<reference evidence="1 2" key="1">
    <citation type="submission" date="2023-07" db="EMBL/GenBank/DDBJ databases">
        <title>Genomic Encyclopedia of Type Strains, Phase IV (KMG-IV): sequencing the most valuable type-strain genomes for metagenomic binning, comparative biology and taxonomic classification.</title>
        <authorList>
            <person name="Goeker M."/>
        </authorList>
    </citation>
    <scope>NUCLEOTIDE SEQUENCE [LARGE SCALE GENOMIC DNA]</scope>
    <source>
        <strain evidence="1 2">DSM 9768</strain>
    </source>
</reference>
<gene>
    <name evidence="1" type="ORF">J2S74_000477</name>
</gene>
<dbReference type="InterPro" id="IPR025373">
    <property type="entry name" value="DUF4363"/>
</dbReference>
<dbReference type="EMBL" id="JAUSUG010000001">
    <property type="protein sequence ID" value="MDQ0253105.1"/>
    <property type="molecule type" value="Genomic_DNA"/>
</dbReference>
<accession>A0ABT9ZSF4</accession>
<name>A0ABT9ZSF4_9BACI</name>
<dbReference type="Pfam" id="PF14276">
    <property type="entry name" value="DUF4363"/>
    <property type="match status" value="1"/>
</dbReference>
<sequence>MMERVINSKTAKVLLTIFIIAGISWWHSAAETADNPLSRQADRVMESIDKENWDEAKREVVQLREEFERKRWFMELFGPTEHVTVTRYNLISLVEAVHGENKTESKQLLAKVKGRLNEFVVF</sequence>
<evidence type="ECO:0008006" key="3">
    <source>
        <dbReference type="Google" id="ProtNLM"/>
    </source>
</evidence>
<organism evidence="1 2">
    <name type="scientific">Evansella vedderi</name>
    <dbReference type="NCBI Taxonomy" id="38282"/>
    <lineage>
        <taxon>Bacteria</taxon>
        <taxon>Bacillati</taxon>
        <taxon>Bacillota</taxon>
        <taxon>Bacilli</taxon>
        <taxon>Bacillales</taxon>
        <taxon>Bacillaceae</taxon>
        <taxon>Evansella</taxon>
    </lineage>
</organism>
<proteinExistence type="predicted"/>
<evidence type="ECO:0000313" key="2">
    <source>
        <dbReference type="Proteomes" id="UP001230005"/>
    </source>
</evidence>
<comment type="caution">
    <text evidence="1">The sequence shown here is derived from an EMBL/GenBank/DDBJ whole genome shotgun (WGS) entry which is preliminary data.</text>
</comment>
<dbReference type="Proteomes" id="UP001230005">
    <property type="component" value="Unassembled WGS sequence"/>
</dbReference>
<keyword evidence="2" id="KW-1185">Reference proteome</keyword>
<evidence type="ECO:0000313" key="1">
    <source>
        <dbReference type="EMBL" id="MDQ0253105.1"/>
    </source>
</evidence>